<dbReference type="Gene3D" id="3.30.565.10">
    <property type="entry name" value="Histidine kinase-like ATPase, C-terminal domain"/>
    <property type="match status" value="1"/>
</dbReference>
<proteinExistence type="predicted"/>
<dbReference type="GO" id="GO:0005524">
    <property type="term" value="F:ATP binding"/>
    <property type="evidence" value="ECO:0007669"/>
    <property type="project" value="UniProtKB-KW"/>
</dbReference>
<dbReference type="InterPro" id="IPR036890">
    <property type="entry name" value="HATPase_C_sf"/>
</dbReference>
<evidence type="ECO:0000259" key="2">
    <source>
        <dbReference type="Pfam" id="PF13581"/>
    </source>
</evidence>
<dbReference type="InterPro" id="IPR003594">
    <property type="entry name" value="HATPase_dom"/>
</dbReference>
<dbReference type="PANTHER" id="PTHR35526">
    <property type="entry name" value="ANTI-SIGMA-F FACTOR RSBW-RELATED"/>
    <property type="match status" value="1"/>
</dbReference>
<reference evidence="3 4" key="1">
    <citation type="submission" date="2021-08" db="EMBL/GenBank/DDBJ databases">
        <title>Streptomyces sp. PTM05 isolated from lichen.</title>
        <authorList>
            <person name="Somphong A."/>
            <person name="Phongsopitanun W."/>
            <person name="Tanasupawat S."/>
        </authorList>
    </citation>
    <scope>NUCLEOTIDE SEQUENCE [LARGE SCALE GENOMIC DNA]</scope>
    <source>
        <strain evidence="3 4">Ptm05</strain>
    </source>
</reference>
<dbReference type="PANTHER" id="PTHR35526:SF3">
    <property type="entry name" value="ANTI-SIGMA-F FACTOR RSBW"/>
    <property type="match status" value="1"/>
</dbReference>
<dbReference type="Proteomes" id="UP001198565">
    <property type="component" value="Unassembled WGS sequence"/>
</dbReference>
<evidence type="ECO:0000313" key="3">
    <source>
        <dbReference type="EMBL" id="MBY8886614.1"/>
    </source>
</evidence>
<evidence type="ECO:0000313" key="4">
    <source>
        <dbReference type="Proteomes" id="UP001198565"/>
    </source>
</evidence>
<dbReference type="CDD" id="cd16936">
    <property type="entry name" value="HATPase_RsbW-like"/>
    <property type="match status" value="1"/>
</dbReference>
<dbReference type="EMBL" id="JAINVZ010000011">
    <property type="protein sequence ID" value="MBY8886614.1"/>
    <property type="molecule type" value="Genomic_DNA"/>
</dbReference>
<keyword evidence="3" id="KW-0547">Nucleotide-binding</keyword>
<keyword evidence="1" id="KW-0723">Serine/threonine-protein kinase</keyword>
<sequence>MRGGRVDGQSERQFKRTPASVGKARAFVQAALPIEQARHRIDDIVLCVSELATNAVEHGTPAGHLFFVRVIFNETLLCVEVHDADNGRLCLKSPSDEDLSGRGLFLVDALSDGWGIMPRDGLGKVVWAEFKLPTTRALS</sequence>
<dbReference type="Pfam" id="PF13581">
    <property type="entry name" value="HATPase_c_2"/>
    <property type="match status" value="1"/>
</dbReference>
<keyword evidence="1" id="KW-0808">Transferase</keyword>
<keyword evidence="4" id="KW-1185">Reference proteome</keyword>
<keyword evidence="1" id="KW-0418">Kinase</keyword>
<gene>
    <name evidence="3" type="ORF">K7472_17325</name>
</gene>
<dbReference type="SUPFAM" id="SSF55874">
    <property type="entry name" value="ATPase domain of HSP90 chaperone/DNA topoisomerase II/histidine kinase"/>
    <property type="match status" value="1"/>
</dbReference>
<name>A0ABS7QTU0_9ACTN</name>
<organism evidence="3 4">
    <name type="scientific">Streptantibioticus parmotrematis</name>
    <dbReference type="NCBI Taxonomy" id="2873249"/>
    <lineage>
        <taxon>Bacteria</taxon>
        <taxon>Bacillati</taxon>
        <taxon>Actinomycetota</taxon>
        <taxon>Actinomycetes</taxon>
        <taxon>Kitasatosporales</taxon>
        <taxon>Streptomycetaceae</taxon>
        <taxon>Streptantibioticus</taxon>
    </lineage>
</organism>
<keyword evidence="3" id="KW-0067">ATP-binding</keyword>
<evidence type="ECO:0000256" key="1">
    <source>
        <dbReference type="ARBA" id="ARBA00022527"/>
    </source>
</evidence>
<feature type="domain" description="Histidine kinase/HSP90-like ATPase" evidence="2">
    <location>
        <begin position="15"/>
        <end position="128"/>
    </location>
</feature>
<accession>A0ABS7QTU0</accession>
<protein>
    <submittedName>
        <fullName evidence="3">ATP-binding protein</fullName>
    </submittedName>
</protein>
<comment type="caution">
    <text evidence="3">The sequence shown here is derived from an EMBL/GenBank/DDBJ whole genome shotgun (WGS) entry which is preliminary data.</text>
</comment>
<dbReference type="InterPro" id="IPR050267">
    <property type="entry name" value="Anti-sigma-factor_SerPK"/>
</dbReference>